<dbReference type="PANTHER" id="PTHR34106">
    <property type="entry name" value="GLYCOSIDASE"/>
    <property type="match status" value="1"/>
</dbReference>
<evidence type="ECO:0000313" key="4">
    <source>
        <dbReference type="EMBL" id="TPG56319.1"/>
    </source>
</evidence>
<dbReference type="GO" id="GO:0016757">
    <property type="term" value="F:glycosyltransferase activity"/>
    <property type="evidence" value="ECO:0007669"/>
    <property type="project" value="UniProtKB-KW"/>
</dbReference>
<sequence>MPDGKPVLDHSDLILRPDPARTVVRPFSLEYPAAFQDAEHSRTQMIVERVLTLDEAGLAAELELVTHSLDERHRDVDAMLLRRYDEIAAQMPAPLTTSAAQRRLIGAYFSEEYSYEAAALFNPSAVLVRDQSTARDGGVRFVLSLRGIGEGHVSSVAFRTGHWVPGGALSIDPPSPVAVPPIIEGASLEDGAVVTLRVDGSRDISETVLFPVLPSQHQGIEDLRLVLFTDDDGSTTYHGTYTAFSGSKARSELLSGDGSETFVMRALTGDAAGAKGMALFPRRVGGQFVMLGRQDSESIWLHRSDDILHWAGGGKIVSPSYPWEYVQMGNCGSPIETDEGWLVFTHGVGTVRNYCVGACLLDKADPSKLLARTPAPILTPSPNERDGYVPNVVYSCGALAVGRDILLPYGVADSFTAFATTTVDRLLAVME</sequence>
<dbReference type="Gene3D" id="2.115.10.20">
    <property type="entry name" value="Glycosyl hydrolase domain, family 43"/>
    <property type="match status" value="1"/>
</dbReference>
<dbReference type="AlphaFoldDB" id="A0A502G398"/>
<dbReference type="GO" id="GO:0016798">
    <property type="term" value="F:hydrolase activity, acting on glycosyl bonds"/>
    <property type="evidence" value="ECO:0007669"/>
    <property type="project" value="UniProtKB-KW"/>
</dbReference>
<reference evidence="4 5" key="1">
    <citation type="journal article" date="2019" name="Environ. Microbiol.">
        <title>Species interactions and distinct microbial communities in high Arctic permafrost affected cryosols are associated with the CH4 and CO2 gas fluxes.</title>
        <authorList>
            <person name="Altshuler I."/>
            <person name="Hamel J."/>
            <person name="Turney S."/>
            <person name="Magnuson E."/>
            <person name="Levesque R."/>
            <person name="Greer C."/>
            <person name="Whyte L.G."/>
        </authorList>
    </citation>
    <scope>NUCLEOTIDE SEQUENCE [LARGE SCALE GENOMIC DNA]</scope>
    <source>
        <strain evidence="4 5">E6.1</strain>
    </source>
</reference>
<evidence type="ECO:0000313" key="5">
    <source>
        <dbReference type="Proteomes" id="UP000319931"/>
    </source>
</evidence>
<keyword evidence="4" id="KW-0326">Glycosidase</keyword>
<dbReference type="OrthoDB" id="9776657at2"/>
<keyword evidence="1" id="KW-0328">Glycosyltransferase</keyword>
<evidence type="ECO:0000256" key="3">
    <source>
        <dbReference type="ARBA" id="ARBA00024356"/>
    </source>
</evidence>
<gene>
    <name evidence="4" type="ORF">EAH76_01790</name>
</gene>
<dbReference type="CDD" id="cd18613">
    <property type="entry name" value="GH130"/>
    <property type="match status" value="1"/>
</dbReference>
<dbReference type="Proteomes" id="UP000319931">
    <property type="component" value="Unassembled WGS sequence"/>
</dbReference>
<dbReference type="Pfam" id="PF04041">
    <property type="entry name" value="Glyco_hydro_130"/>
    <property type="match status" value="1"/>
</dbReference>
<dbReference type="InterPro" id="IPR007184">
    <property type="entry name" value="Mannoside_phosphorylase"/>
</dbReference>
<protein>
    <submittedName>
        <fullName evidence="4">Glycosidase</fullName>
    </submittedName>
</protein>
<evidence type="ECO:0000256" key="2">
    <source>
        <dbReference type="ARBA" id="ARBA00022679"/>
    </source>
</evidence>
<dbReference type="RefSeq" id="WP_140847208.1">
    <property type="nucleotide sequence ID" value="NZ_RCZC01000001.1"/>
</dbReference>
<dbReference type="EMBL" id="RCZC01000001">
    <property type="protein sequence ID" value="TPG56319.1"/>
    <property type="molecule type" value="Genomic_DNA"/>
</dbReference>
<keyword evidence="5" id="KW-1185">Reference proteome</keyword>
<keyword evidence="4" id="KW-0378">Hydrolase</keyword>
<accession>A0A502G398</accession>
<evidence type="ECO:0000256" key="1">
    <source>
        <dbReference type="ARBA" id="ARBA00022676"/>
    </source>
</evidence>
<keyword evidence="2" id="KW-0808">Transferase</keyword>
<dbReference type="PANTHER" id="PTHR34106:SF4">
    <property type="entry name" value="BLL5143 PROTEIN"/>
    <property type="match status" value="1"/>
</dbReference>
<dbReference type="SUPFAM" id="SSF75005">
    <property type="entry name" value="Arabinanase/levansucrase/invertase"/>
    <property type="match status" value="1"/>
</dbReference>
<organism evidence="4 5">
    <name type="scientific">Sphingomonas glacialis</name>
    <dbReference type="NCBI Taxonomy" id="658225"/>
    <lineage>
        <taxon>Bacteria</taxon>
        <taxon>Pseudomonadati</taxon>
        <taxon>Pseudomonadota</taxon>
        <taxon>Alphaproteobacteria</taxon>
        <taxon>Sphingomonadales</taxon>
        <taxon>Sphingomonadaceae</taxon>
        <taxon>Sphingomonas</taxon>
    </lineage>
</organism>
<comment type="similarity">
    <text evidence="3">Belongs to the glycosyl hydrolase 130 family.</text>
</comment>
<dbReference type="InterPro" id="IPR023296">
    <property type="entry name" value="Glyco_hydro_beta-prop_sf"/>
</dbReference>
<comment type="caution">
    <text evidence="4">The sequence shown here is derived from an EMBL/GenBank/DDBJ whole genome shotgun (WGS) entry which is preliminary data.</text>
</comment>
<proteinExistence type="inferred from homology"/>
<name>A0A502G398_9SPHN</name>